<dbReference type="EMBL" id="WHUV01000004">
    <property type="protein sequence ID" value="MQA56032.1"/>
    <property type="molecule type" value="Genomic_DNA"/>
</dbReference>
<gene>
    <name evidence="2" type="ORF">GDH07_22175</name>
</gene>
<proteinExistence type="predicted"/>
<evidence type="ECO:0000256" key="1">
    <source>
        <dbReference type="SAM" id="MobiDB-lite"/>
    </source>
</evidence>
<comment type="caution">
    <text evidence="2">The sequence shown here is derived from an EMBL/GenBank/DDBJ whole genome shotgun (WGS) entry which is preliminary data.</text>
</comment>
<feature type="compositionally biased region" description="Low complexity" evidence="1">
    <location>
        <begin position="126"/>
        <end position="144"/>
    </location>
</feature>
<evidence type="ECO:0000313" key="3">
    <source>
        <dbReference type="Proteomes" id="UP000486534"/>
    </source>
</evidence>
<feature type="region of interest" description="Disordered" evidence="1">
    <location>
        <begin position="99"/>
        <end position="144"/>
    </location>
</feature>
<organism evidence="2 3">
    <name type="scientific">Pseudomonas piscis</name>
    <dbReference type="NCBI Taxonomy" id="2614538"/>
    <lineage>
        <taxon>Bacteria</taxon>
        <taxon>Pseudomonadati</taxon>
        <taxon>Pseudomonadota</taxon>
        <taxon>Gammaproteobacteria</taxon>
        <taxon>Pseudomonadales</taxon>
        <taxon>Pseudomonadaceae</taxon>
        <taxon>Pseudomonas</taxon>
    </lineage>
</organism>
<name>A0A7X1PQH9_9PSED</name>
<dbReference type="RefSeq" id="WP_152898948.1">
    <property type="nucleotide sequence ID" value="NZ_WHUV01000004.1"/>
</dbReference>
<dbReference type="AlphaFoldDB" id="A0A7X1PQH9"/>
<protein>
    <submittedName>
        <fullName evidence="2">Uncharacterized protein</fullName>
    </submittedName>
</protein>
<dbReference type="Proteomes" id="UP000486534">
    <property type="component" value="Unassembled WGS sequence"/>
</dbReference>
<accession>A0A7X1PQH9</accession>
<sequence>MTDARQTPSAEEQMLAHVREHSAMEPPAHLDALILAAARREAPAPRPGWWQRWLQACQRPRYQVAFASLFGVALIIGMVQRTPEQYPTQVFAPVRAPAPVPAPAKARPRTMEQAEMAPAPTPEPAPAETSDALSAPAPAAPTSSFAMAPHMDRLEERLAQSDVPTEAHASHLAKRMAATLGPSPIERLDPVLKEVLRLWDGGHNREAAELLLKLYAAYPDEDLDSRLHALRRR</sequence>
<evidence type="ECO:0000313" key="2">
    <source>
        <dbReference type="EMBL" id="MQA56032.1"/>
    </source>
</evidence>
<reference evidence="2 3" key="1">
    <citation type="submission" date="2019-10" db="EMBL/GenBank/DDBJ databases">
        <title>Pseudomonas dajingensis sp. nov., isolated from the profound head ulcers of farmed Murray cod (Maccullochella peelii peelii).</title>
        <authorList>
            <person name="Liu Y."/>
        </authorList>
    </citation>
    <scope>NUCLEOTIDE SEQUENCE [LARGE SCALE GENOMIC DNA]</scope>
    <source>
        <strain evidence="2 3">MC042</strain>
    </source>
</reference>